<protein>
    <submittedName>
        <fullName evidence="1">Uncharacterized protein</fullName>
    </submittedName>
</protein>
<sequence>MAAAKLEIGEVTLRLEGLARALASLDAEMGHRNEQLSASEAMIAKRVTVIERKQATINVYNKKIEQIIASTGHEDLGPLEIRASNLTKELEVVGAKIKEQQQFWLWQQGELVSLTQEKQAQSSTLITLQTQLTVIQQRKVRTESEIAAERREQTELEKHMKGLTADMLKLNSLLSKNGHLHQDLELGNVLMETGFLHKLKEAERDSIEMQMKLERIKEEKERLLSSLVEAERQIMLWEKKIQLVKETRSAVDSEAGQGEIRSMRTEIHRMEVRYGQLMKQQERLLREMEAMVARRETIVMRGEAQGRAERKPLTHSHFHGILQGLRRNIQDTKKQAEECDGVLRELQQGQASLSSGLRDKQLHLRELQSASAVLTSDLRSLHDTKER</sequence>
<evidence type="ECO:0000313" key="1">
    <source>
        <dbReference type="EMBL" id="KAJ8002089.1"/>
    </source>
</evidence>
<comment type="caution">
    <text evidence="1">The sequence shown here is derived from an EMBL/GenBank/DDBJ whole genome shotgun (WGS) entry which is preliminary data.</text>
</comment>
<keyword evidence="2" id="KW-1185">Reference proteome</keyword>
<feature type="non-terminal residue" evidence="1">
    <location>
        <position position="387"/>
    </location>
</feature>
<accession>A0ACC2GEJ9</accession>
<gene>
    <name evidence="1" type="ORF">DPEC_G00176180</name>
</gene>
<proteinExistence type="predicted"/>
<dbReference type="EMBL" id="CM055741">
    <property type="protein sequence ID" value="KAJ8002089.1"/>
    <property type="molecule type" value="Genomic_DNA"/>
</dbReference>
<dbReference type="Proteomes" id="UP001157502">
    <property type="component" value="Chromosome 14"/>
</dbReference>
<reference evidence="1" key="1">
    <citation type="submission" date="2021-05" db="EMBL/GenBank/DDBJ databases">
        <authorList>
            <person name="Pan Q."/>
            <person name="Jouanno E."/>
            <person name="Zahm M."/>
            <person name="Klopp C."/>
            <person name="Cabau C."/>
            <person name="Louis A."/>
            <person name="Berthelot C."/>
            <person name="Parey E."/>
            <person name="Roest Crollius H."/>
            <person name="Montfort J."/>
            <person name="Robinson-Rechavi M."/>
            <person name="Bouchez O."/>
            <person name="Lampietro C."/>
            <person name="Lopez Roques C."/>
            <person name="Donnadieu C."/>
            <person name="Postlethwait J."/>
            <person name="Bobe J."/>
            <person name="Dillon D."/>
            <person name="Chandos A."/>
            <person name="von Hippel F."/>
            <person name="Guiguen Y."/>
        </authorList>
    </citation>
    <scope>NUCLEOTIDE SEQUENCE</scope>
    <source>
        <strain evidence="1">YG-Jan2019</strain>
    </source>
</reference>
<name>A0ACC2GEJ9_DALPE</name>
<organism evidence="1 2">
    <name type="scientific">Dallia pectoralis</name>
    <name type="common">Alaska blackfish</name>
    <dbReference type="NCBI Taxonomy" id="75939"/>
    <lineage>
        <taxon>Eukaryota</taxon>
        <taxon>Metazoa</taxon>
        <taxon>Chordata</taxon>
        <taxon>Craniata</taxon>
        <taxon>Vertebrata</taxon>
        <taxon>Euteleostomi</taxon>
        <taxon>Actinopterygii</taxon>
        <taxon>Neopterygii</taxon>
        <taxon>Teleostei</taxon>
        <taxon>Protacanthopterygii</taxon>
        <taxon>Esociformes</taxon>
        <taxon>Umbridae</taxon>
        <taxon>Dallia</taxon>
    </lineage>
</organism>
<evidence type="ECO:0000313" key="2">
    <source>
        <dbReference type="Proteomes" id="UP001157502"/>
    </source>
</evidence>